<feature type="compositionally biased region" description="Basic and acidic residues" evidence="1">
    <location>
        <begin position="23"/>
        <end position="32"/>
    </location>
</feature>
<accession>A0A6H5G0A5</accession>
<dbReference type="Proteomes" id="UP000479000">
    <property type="component" value="Unassembled WGS sequence"/>
</dbReference>
<keyword evidence="3" id="KW-1185">Reference proteome</keyword>
<sequence>MDAGYHMQVRKGSRAVHTDSIGYEDKAHRGAEKSPSGMLQRLENRWEDKAKFTWRRKSSGDLDARISKTEKHPSSVQFDILISQTLIKQAYKAALINNSKLIHKFGNQSRAILVNHFRT</sequence>
<feature type="region of interest" description="Disordered" evidence="1">
    <location>
        <begin position="1"/>
        <end position="38"/>
    </location>
</feature>
<evidence type="ECO:0000313" key="2">
    <source>
        <dbReference type="EMBL" id="CAA9995463.1"/>
    </source>
</evidence>
<feature type="non-terminal residue" evidence="2">
    <location>
        <position position="119"/>
    </location>
</feature>
<organism evidence="2 3">
    <name type="scientific">Nesidiocoris tenuis</name>
    <dbReference type="NCBI Taxonomy" id="355587"/>
    <lineage>
        <taxon>Eukaryota</taxon>
        <taxon>Metazoa</taxon>
        <taxon>Ecdysozoa</taxon>
        <taxon>Arthropoda</taxon>
        <taxon>Hexapoda</taxon>
        <taxon>Insecta</taxon>
        <taxon>Pterygota</taxon>
        <taxon>Neoptera</taxon>
        <taxon>Paraneoptera</taxon>
        <taxon>Hemiptera</taxon>
        <taxon>Heteroptera</taxon>
        <taxon>Panheteroptera</taxon>
        <taxon>Cimicomorpha</taxon>
        <taxon>Miridae</taxon>
        <taxon>Dicyphina</taxon>
        <taxon>Nesidiocoris</taxon>
    </lineage>
</organism>
<evidence type="ECO:0000313" key="3">
    <source>
        <dbReference type="Proteomes" id="UP000479000"/>
    </source>
</evidence>
<protein>
    <submittedName>
        <fullName evidence="2">Uncharacterized protein</fullName>
    </submittedName>
</protein>
<reference evidence="2 3" key="1">
    <citation type="submission" date="2020-02" db="EMBL/GenBank/DDBJ databases">
        <authorList>
            <person name="Ferguson B K."/>
        </authorList>
    </citation>
    <scope>NUCLEOTIDE SEQUENCE [LARGE SCALE GENOMIC DNA]</scope>
</reference>
<name>A0A6H5G0A5_9HEMI</name>
<proteinExistence type="predicted"/>
<gene>
    <name evidence="2" type="ORF">NTEN_LOCUS2254</name>
</gene>
<dbReference type="EMBL" id="CADCXU010003324">
    <property type="protein sequence ID" value="CAA9995463.1"/>
    <property type="molecule type" value="Genomic_DNA"/>
</dbReference>
<dbReference type="AlphaFoldDB" id="A0A6H5G0A5"/>
<evidence type="ECO:0000256" key="1">
    <source>
        <dbReference type="SAM" id="MobiDB-lite"/>
    </source>
</evidence>